<evidence type="ECO:0000313" key="4">
    <source>
        <dbReference type="EMBL" id="JAC27671.1"/>
    </source>
</evidence>
<evidence type="ECO:0000256" key="1">
    <source>
        <dbReference type="ARBA" id="ARBA00005742"/>
    </source>
</evidence>
<accession>A0A023G0I3</accession>
<protein>
    <submittedName>
        <fullName evidence="4">Putative salivary selenoprotein m</fullName>
    </submittedName>
</protein>
<dbReference type="InterPro" id="IPR036249">
    <property type="entry name" value="Thioredoxin-like_sf"/>
</dbReference>
<name>A0A023G0I3_AMBTT</name>
<evidence type="ECO:0000256" key="2">
    <source>
        <dbReference type="SAM" id="MobiDB-lite"/>
    </source>
</evidence>
<comment type="similarity">
    <text evidence="1">Belongs to the selenoprotein M/F family.</text>
</comment>
<feature type="region of interest" description="Disordered" evidence="2">
    <location>
        <begin position="87"/>
        <end position="110"/>
    </location>
</feature>
<dbReference type="AlphaFoldDB" id="A0A023G0I3"/>
<reference evidence="4" key="1">
    <citation type="submission" date="2014-03" db="EMBL/GenBank/DDBJ databases">
        <title>The sialotranscriptome of Amblyomma triste, Amblyomma parvum and Amblyomma cajennense ticks, uncovered by 454-based RNA-seq.</title>
        <authorList>
            <person name="Garcia G.R."/>
            <person name="Gardinassi L.G."/>
            <person name="Ribeiro J.M."/>
            <person name="Anatriello E."/>
            <person name="Ferreira B.R."/>
            <person name="Moreira H.N."/>
            <person name="Mafra C."/>
            <person name="Olegario M.M."/>
            <person name="Szabo P.J."/>
            <person name="Miranda-Santos I.K."/>
            <person name="Maruyama S.R."/>
        </authorList>
    </citation>
    <scope>NUCLEOTIDE SEQUENCE</scope>
    <source>
        <strain evidence="4">Mato Grasso do Sul</strain>
        <tissue evidence="4">Salivary glands</tissue>
    </source>
</reference>
<feature type="domain" description="Selenoprotein F/M" evidence="3">
    <location>
        <begin position="31"/>
        <end position="88"/>
    </location>
</feature>
<dbReference type="InterPro" id="IPR014912">
    <property type="entry name" value="Sep15_SelM_dom"/>
</dbReference>
<dbReference type="EMBL" id="GBBM01007747">
    <property type="protein sequence ID" value="JAC27671.1"/>
    <property type="molecule type" value="mRNA"/>
</dbReference>
<dbReference type="Pfam" id="PF08806">
    <property type="entry name" value="Sep15_SelM"/>
    <property type="match status" value="1"/>
</dbReference>
<dbReference type="InterPro" id="IPR038219">
    <property type="entry name" value="Sep15/SelM_sf"/>
</dbReference>
<dbReference type="Gene3D" id="3.40.30.50">
    <property type="entry name" value="Sep15/SelM thioredoxin-like domain, active-site redox motif"/>
    <property type="match status" value="1"/>
</dbReference>
<proteinExistence type="evidence at transcript level"/>
<organism evidence="4">
    <name type="scientific">Amblyomma triste</name>
    <name type="common">Neotropical tick</name>
    <dbReference type="NCBI Taxonomy" id="251400"/>
    <lineage>
        <taxon>Eukaryota</taxon>
        <taxon>Metazoa</taxon>
        <taxon>Ecdysozoa</taxon>
        <taxon>Arthropoda</taxon>
        <taxon>Chelicerata</taxon>
        <taxon>Arachnida</taxon>
        <taxon>Acari</taxon>
        <taxon>Parasitiformes</taxon>
        <taxon>Ixodida</taxon>
        <taxon>Ixodoidea</taxon>
        <taxon>Ixodidae</taxon>
        <taxon>Amblyomminae</taxon>
        <taxon>Amblyomma</taxon>
    </lineage>
</organism>
<sequence>MTSLSSILFVLSDLARIQTSVFLVILSKLKFIQGSLTATTSHNAEFKRLPGHPPVILFLNANGEVVENLNMEKMTREQCNQMMLERGFRKKEKEAEKDESEEELGVKGEL</sequence>
<evidence type="ECO:0000259" key="3">
    <source>
        <dbReference type="Pfam" id="PF08806"/>
    </source>
</evidence>
<dbReference type="SUPFAM" id="SSF52833">
    <property type="entry name" value="Thioredoxin-like"/>
    <property type="match status" value="1"/>
</dbReference>